<sequence>MSFNPSFINNVNNILNLERYNGRVNIVEPPSPDIRFQMQEKIAVKNKATEYREALGGIWESNVLAQVYFCAGNIQIIQNGLRAGVYKMSNGDFVIPEQNLDNLKIIMRSIYLQYAEHNATNITEQVARLNKLVLDYAIPNVYNEAMAYMKYTQDQSTLVLPFELPRHHDRDYKQLELKNFL</sequence>
<reference evidence="2" key="1">
    <citation type="journal article" date="2020" name="Nature">
        <title>Giant virus diversity and host interactions through global metagenomics.</title>
        <authorList>
            <person name="Schulz F."/>
            <person name="Roux S."/>
            <person name="Paez-Espino D."/>
            <person name="Jungbluth S."/>
            <person name="Walsh D.A."/>
            <person name="Denef V.J."/>
            <person name="McMahon K.D."/>
            <person name="Konstantinidis K.T."/>
            <person name="Eloe-Fadrosh E.A."/>
            <person name="Kyrpides N.C."/>
            <person name="Woyke T."/>
        </authorList>
    </citation>
    <scope>NUCLEOTIDE SEQUENCE</scope>
    <source>
        <strain evidence="2">GVMAG-S-3300012000-53</strain>
    </source>
</reference>
<dbReference type="AlphaFoldDB" id="A0A6C0KFD5"/>
<accession>A0A6C0KFD5</accession>
<evidence type="ECO:0000313" key="2">
    <source>
        <dbReference type="EMBL" id="QHU16722.1"/>
    </source>
</evidence>
<dbReference type="EMBL" id="MN740888">
    <property type="protein sequence ID" value="QHU16722.1"/>
    <property type="molecule type" value="Genomic_DNA"/>
</dbReference>
<proteinExistence type="predicted"/>
<protein>
    <recommendedName>
        <fullName evidence="1">Minor capsid protein P8 central region domain-containing protein</fullName>
    </recommendedName>
</protein>
<evidence type="ECO:0000259" key="1">
    <source>
        <dbReference type="Pfam" id="PF19065"/>
    </source>
</evidence>
<dbReference type="Pfam" id="PF19065">
    <property type="entry name" value="P8_CR"/>
    <property type="match status" value="1"/>
</dbReference>
<feature type="domain" description="Minor capsid protein P8 central region" evidence="1">
    <location>
        <begin position="60"/>
        <end position="178"/>
    </location>
</feature>
<dbReference type="InterPro" id="IPR043916">
    <property type="entry name" value="P8_CR"/>
</dbReference>
<organism evidence="2">
    <name type="scientific">viral metagenome</name>
    <dbReference type="NCBI Taxonomy" id="1070528"/>
    <lineage>
        <taxon>unclassified sequences</taxon>
        <taxon>metagenomes</taxon>
        <taxon>organismal metagenomes</taxon>
    </lineage>
</organism>
<name>A0A6C0KFD5_9ZZZZ</name>